<keyword evidence="4" id="KW-1185">Reference proteome</keyword>
<dbReference type="GO" id="GO:0006511">
    <property type="term" value="P:ubiquitin-dependent protein catabolic process"/>
    <property type="evidence" value="ECO:0007669"/>
    <property type="project" value="TreeGrafter"/>
</dbReference>
<keyword evidence="1" id="KW-0862">Zinc</keyword>
<dbReference type="InterPro" id="IPR051826">
    <property type="entry name" value="E3_ubiquitin-ligase_domain"/>
</dbReference>
<evidence type="ECO:0000313" key="3">
    <source>
        <dbReference type="EMBL" id="PTB45402.1"/>
    </source>
</evidence>
<feature type="domain" description="RING-type" evidence="2">
    <location>
        <begin position="84"/>
        <end position="123"/>
    </location>
</feature>
<dbReference type="GO" id="GO:0008270">
    <property type="term" value="F:zinc ion binding"/>
    <property type="evidence" value="ECO:0007669"/>
    <property type="project" value="UniProtKB-KW"/>
</dbReference>
<dbReference type="PROSITE" id="PS50089">
    <property type="entry name" value="ZF_RING_2"/>
    <property type="match status" value="1"/>
</dbReference>
<dbReference type="AlphaFoldDB" id="A0A2T3ZKU6"/>
<keyword evidence="1" id="KW-0479">Metal-binding</keyword>
<dbReference type="InterPro" id="IPR001841">
    <property type="entry name" value="Znf_RING"/>
</dbReference>
<dbReference type="InterPro" id="IPR013083">
    <property type="entry name" value="Znf_RING/FYVE/PHD"/>
</dbReference>
<evidence type="ECO:0000259" key="2">
    <source>
        <dbReference type="PROSITE" id="PS50089"/>
    </source>
</evidence>
<organism evidence="3 4">
    <name type="scientific">Trichoderma asperellum (strain ATCC 204424 / CBS 433.97 / NBRC 101777)</name>
    <dbReference type="NCBI Taxonomy" id="1042311"/>
    <lineage>
        <taxon>Eukaryota</taxon>
        <taxon>Fungi</taxon>
        <taxon>Dikarya</taxon>
        <taxon>Ascomycota</taxon>
        <taxon>Pezizomycotina</taxon>
        <taxon>Sordariomycetes</taxon>
        <taxon>Hypocreomycetidae</taxon>
        <taxon>Hypocreales</taxon>
        <taxon>Hypocreaceae</taxon>
        <taxon>Trichoderma</taxon>
    </lineage>
</organism>
<dbReference type="STRING" id="1042311.A0A2T3ZKU6"/>
<dbReference type="Proteomes" id="UP000240493">
    <property type="component" value="Unassembled WGS sequence"/>
</dbReference>
<dbReference type="SUPFAM" id="SSF57850">
    <property type="entry name" value="RING/U-box"/>
    <property type="match status" value="1"/>
</dbReference>
<dbReference type="PANTHER" id="PTHR22765">
    <property type="entry name" value="RING FINGER AND PROTEASE ASSOCIATED DOMAIN-CONTAINING"/>
    <property type="match status" value="1"/>
</dbReference>
<evidence type="ECO:0000313" key="4">
    <source>
        <dbReference type="Proteomes" id="UP000240493"/>
    </source>
</evidence>
<dbReference type="PANTHER" id="PTHR22765:SF411">
    <property type="entry name" value="OS02G0248440 PROTEIN"/>
    <property type="match status" value="1"/>
</dbReference>
<dbReference type="Gene3D" id="3.30.40.10">
    <property type="entry name" value="Zinc/RING finger domain, C3HC4 (zinc finger)"/>
    <property type="match status" value="1"/>
</dbReference>
<name>A0A2T3ZKU6_TRIA4</name>
<evidence type="ECO:0000256" key="1">
    <source>
        <dbReference type="PROSITE-ProRule" id="PRU00175"/>
    </source>
</evidence>
<reference evidence="3 4" key="1">
    <citation type="submission" date="2016-07" db="EMBL/GenBank/DDBJ databases">
        <title>Multiple horizontal gene transfer events from other fungi enriched the ability of initially mycotrophic Trichoderma (Ascomycota) to feed on dead plant biomass.</title>
        <authorList>
            <consortium name="DOE Joint Genome Institute"/>
            <person name="Aerts A."/>
            <person name="Atanasova L."/>
            <person name="Chenthamara K."/>
            <person name="Zhang J."/>
            <person name="Grujic M."/>
            <person name="Henrissat B."/>
            <person name="Kuo A."/>
            <person name="Salamov A."/>
            <person name="Lipzen A."/>
            <person name="Labutti K."/>
            <person name="Barry K."/>
            <person name="Miao Y."/>
            <person name="Rahimi M.J."/>
            <person name="Shen Q."/>
            <person name="Grigoriev I.V."/>
            <person name="Kubicek C.P."/>
            <person name="Druzhinina I.S."/>
        </authorList>
    </citation>
    <scope>NUCLEOTIDE SEQUENCE [LARGE SCALE GENOMIC DNA]</scope>
    <source>
        <strain evidence="3 4">CBS 433.97</strain>
    </source>
</reference>
<keyword evidence="1" id="KW-0863">Zinc-finger</keyword>
<dbReference type="SMART" id="SM00184">
    <property type="entry name" value="RING"/>
    <property type="match status" value="1"/>
</dbReference>
<dbReference type="GO" id="GO:0061630">
    <property type="term" value="F:ubiquitin protein ligase activity"/>
    <property type="evidence" value="ECO:0007669"/>
    <property type="project" value="TreeGrafter"/>
</dbReference>
<protein>
    <recommendedName>
        <fullName evidence="2">RING-type domain-containing protein</fullName>
    </recommendedName>
</protein>
<dbReference type="Pfam" id="PF13639">
    <property type="entry name" value="zf-RING_2"/>
    <property type="match status" value="1"/>
</dbReference>
<dbReference type="OrthoDB" id="8062037at2759"/>
<gene>
    <name evidence="3" type="ORF">M441DRAFT_451560</name>
</gene>
<dbReference type="EMBL" id="KZ679257">
    <property type="protein sequence ID" value="PTB45402.1"/>
    <property type="molecule type" value="Genomic_DNA"/>
</dbReference>
<sequence>MQLHGHSNSYAVIGSYGTTSDDDTSDDSDSNLEPGLDCVAPTRTYKQWRVETSELTSIGSCFDIWWAYESNISQDYFLTHSSAICLESFLDEDRILRLQCDHIFHSSCFGQWFFSHDTCPICKSWITAENFTVT</sequence>
<proteinExistence type="predicted"/>
<accession>A0A2T3ZKU6</accession>